<sequence>MDDQARRVVVPHFVNALLSTFKRAPSANRNSLQTLDKRDSELESRASLSRDKCVTCSKRPWRLGKAATCNVCSGCVCNSCTVVKELSFMTPELEMMKRGVIFCSSCATDENVSEFSFAETCTSSWGTAHDSEISSALSF</sequence>
<evidence type="ECO:0000313" key="2">
    <source>
        <dbReference type="Proteomes" id="UP000774804"/>
    </source>
</evidence>
<evidence type="ECO:0000313" key="1">
    <source>
        <dbReference type="EMBL" id="KAG2934272.1"/>
    </source>
</evidence>
<name>A0A8T1D3B7_9STRA</name>
<dbReference type="AlphaFoldDB" id="A0A8T1D3B7"/>
<accession>A0A8T1D3B7</accession>
<comment type="caution">
    <text evidence="1">The sequence shown here is derived from an EMBL/GenBank/DDBJ whole genome shotgun (WGS) entry which is preliminary data.</text>
</comment>
<dbReference type="VEuPathDB" id="FungiDB:PC110_g4964"/>
<organism evidence="1 2">
    <name type="scientific">Phytophthora cactorum</name>
    <dbReference type="NCBI Taxonomy" id="29920"/>
    <lineage>
        <taxon>Eukaryota</taxon>
        <taxon>Sar</taxon>
        <taxon>Stramenopiles</taxon>
        <taxon>Oomycota</taxon>
        <taxon>Peronosporomycetes</taxon>
        <taxon>Peronosporales</taxon>
        <taxon>Peronosporaceae</taxon>
        <taxon>Phytophthora</taxon>
    </lineage>
</organism>
<proteinExistence type="predicted"/>
<dbReference type="Proteomes" id="UP000774804">
    <property type="component" value="Unassembled WGS sequence"/>
</dbReference>
<dbReference type="EMBL" id="RCMI01000106">
    <property type="protein sequence ID" value="KAG2934272.1"/>
    <property type="molecule type" value="Genomic_DNA"/>
</dbReference>
<reference evidence="1" key="1">
    <citation type="submission" date="2018-10" db="EMBL/GenBank/DDBJ databases">
        <title>Effector identification in a new, highly contiguous assembly of the strawberry crown rot pathogen Phytophthora cactorum.</title>
        <authorList>
            <person name="Armitage A.D."/>
            <person name="Nellist C.F."/>
            <person name="Bates H."/>
            <person name="Vickerstaff R.J."/>
            <person name="Harrison R.J."/>
        </authorList>
    </citation>
    <scope>NUCLEOTIDE SEQUENCE</scope>
    <source>
        <strain evidence="1">4032</strain>
    </source>
</reference>
<protein>
    <recommendedName>
        <fullName evidence="3">FYVE-type domain-containing protein</fullName>
    </recommendedName>
</protein>
<evidence type="ECO:0008006" key="3">
    <source>
        <dbReference type="Google" id="ProtNLM"/>
    </source>
</evidence>
<gene>
    <name evidence="1" type="ORF">PC115_g5222</name>
</gene>